<keyword evidence="3" id="KW-1185">Reference proteome</keyword>
<feature type="compositionally biased region" description="Polar residues" evidence="1">
    <location>
        <begin position="50"/>
        <end position="60"/>
    </location>
</feature>
<evidence type="ECO:0000256" key="1">
    <source>
        <dbReference type="SAM" id="MobiDB-lite"/>
    </source>
</evidence>
<feature type="compositionally biased region" description="Polar residues" evidence="1">
    <location>
        <begin position="67"/>
        <end position="81"/>
    </location>
</feature>
<accession>A0A9P8XVU3</accession>
<feature type="region of interest" description="Disordered" evidence="1">
    <location>
        <begin position="1"/>
        <end position="81"/>
    </location>
</feature>
<protein>
    <submittedName>
        <fullName evidence="2">Uncharacterized protein</fullName>
    </submittedName>
</protein>
<dbReference type="AlphaFoldDB" id="A0A9P8XVU3"/>
<dbReference type="GeneID" id="70191077"/>
<dbReference type="RefSeq" id="XP_046005679.1">
    <property type="nucleotide sequence ID" value="XM_046161531.1"/>
</dbReference>
<proteinExistence type="predicted"/>
<dbReference type="EMBL" id="JAGTJQ010000012">
    <property type="protein sequence ID" value="KAH7016055.1"/>
    <property type="molecule type" value="Genomic_DNA"/>
</dbReference>
<sequence length="132" mass="14467">MAIHPRRKEPPKDELNPANAMPSPYSPSSISSPPRQGQTPLSIKVDMRSPTASIHSNSHSEGLPPIQLNSPRYETKNQTLPSIRSQFATRQQLRCGGRTAMLTSRLPRLFNCCSAVPPVLALLSWITPSARG</sequence>
<gene>
    <name evidence="2" type="ORF">B0I36DRAFT_395801</name>
</gene>
<evidence type="ECO:0000313" key="3">
    <source>
        <dbReference type="Proteomes" id="UP000756346"/>
    </source>
</evidence>
<feature type="compositionally biased region" description="Low complexity" evidence="1">
    <location>
        <begin position="22"/>
        <end position="34"/>
    </location>
</feature>
<name>A0A9P8XVU3_9PEZI</name>
<evidence type="ECO:0000313" key="2">
    <source>
        <dbReference type="EMBL" id="KAH7016055.1"/>
    </source>
</evidence>
<comment type="caution">
    <text evidence="2">The sequence shown here is derived from an EMBL/GenBank/DDBJ whole genome shotgun (WGS) entry which is preliminary data.</text>
</comment>
<reference evidence="2" key="1">
    <citation type="journal article" date="2021" name="Nat. Commun.">
        <title>Genetic determinants of endophytism in the Arabidopsis root mycobiome.</title>
        <authorList>
            <person name="Mesny F."/>
            <person name="Miyauchi S."/>
            <person name="Thiergart T."/>
            <person name="Pickel B."/>
            <person name="Atanasova L."/>
            <person name="Karlsson M."/>
            <person name="Huettel B."/>
            <person name="Barry K.W."/>
            <person name="Haridas S."/>
            <person name="Chen C."/>
            <person name="Bauer D."/>
            <person name="Andreopoulos W."/>
            <person name="Pangilinan J."/>
            <person name="LaButti K."/>
            <person name="Riley R."/>
            <person name="Lipzen A."/>
            <person name="Clum A."/>
            <person name="Drula E."/>
            <person name="Henrissat B."/>
            <person name="Kohler A."/>
            <person name="Grigoriev I.V."/>
            <person name="Martin F.M."/>
            <person name="Hacquard S."/>
        </authorList>
    </citation>
    <scope>NUCLEOTIDE SEQUENCE</scope>
    <source>
        <strain evidence="2">MPI-CAGE-CH-0230</strain>
    </source>
</reference>
<dbReference type="Proteomes" id="UP000756346">
    <property type="component" value="Unassembled WGS sequence"/>
</dbReference>
<organism evidence="2 3">
    <name type="scientific">Microdochium trichocladiopsis</name>
    <dbReference type="NCBI Taxonomy" id="1682393"/>
    <lineage>
        <taxon>Eukaryota</taxon>
        <taxon>Fungi</taxon>
        <taxon>Dikarya</taxon>
        <taxon>Ascomycota</taxon>
        <taxon>Pezizomycotina</taxon>
        <taxon>Sordariomycetes</taxon>
        <taxon>Xylariomycetidae</taxon>
        <taxon>Xylariales</taxon>
        <taxon>Microdochiaceae</taxon>
        <taxon>Microdochium</taxon>
    </lineage>
</organism>